<dbReference type="InterPro" id="IPR002539">
    <property type="entry name" value="MaoC-like_dom"/>
</dbReference>
<accession>A0ABS1DP86</accession>
<dbReference type="RefSeq" id="WP_200228906.1">
    <property type="nucleotide sequence ID" value="NZ_NRRT01000026.1"/>
</dbReference>
<protein>
    <recommendedName>
        <fullName evidence="1">MaoC-like domain-containing protein</fullName>
    </recommendedName>
</protein>
<dbReference type="CDD" id="cd03441">
    <property type="entry name" value="R_hydratase_like"/>
    <property type="match status" value="1"/>
</dbReference>
<sequence>MNRLATLAAPAAAEEVESPALIAVGEEAHERLRYTRTEIEDFARLSGDANPLHRDRKAAERAHFGEIIASGQQTVSRLLGLLASRFSRSDDGLARELLVLNVNFAFKAPVFAEQDLHLVWRVTQLEPSHRGGVIAHVDGRAGVAGKPCVIGRATLRVRAPGG</sequence>
<evidence type="ECO:0000313" key="3">
    <source>
        <dbReference type="Proteomes" id="UP001041814"/>
    </source>
</evidence>
<keyword evidence="3" id="KW-1185">Reference proteome</keyword>
<proteinExistence type="predicted"/>
<dbReference type="Proteomes" id="UP001041814">
    <property type="component" value="Unassembled WGS sequence"/>
</dbReference>
<comment type="caution">
    <text evidence="2">The sequence shown here is derived from an EMBL/GenBank/DDBJ whole genome shotgun (WGS) entry which is preliminary data.</text>
</comment>
<feature type="domain" description="MaoC-like" evidence="1">
    <location>
        <begin position="30"/>
        <end position="124"/>
    </location>
</feature>
<evidence type="ECO:0000259" key="1">
    <source>
        <dbReference type="Pfam" id="PF01575"/>
    </source>
</evidence>
<name>A0ABS1DP86_RUBGE</name>
<dbReference type="PANTHER" id="PTHR43437">
    <property type="entry name" value="HYDROXYACYL-THIOESTER DEHYDRATASE TYPE 2, MITOCHONDRIAL-RELATED"/>
    <property type="match status" value="1"/>
</dbReference>
<dbReference type="SUPFAM" id="SSF54637">
    <property type="entry name" value="Thioesterase/thiol ester dehydrase-isomerase"/>
    <property type="match status" value="1"/>
</dbReference>
<reference evidence="2" key="1">
    <citation type="submission" date="2017-08" db="EMBL/GenBank/DDBJ databases">
        <authorList>
            <person name="Imhoff J.F."/>
            <person name="Rahn T."/>
            <person name="Kuenzel S."/>
            <person name="Neulinger S.C."/>
        </authorList>
    </citation>
    <scope>NUCLEOTIDE SEQUENCE</scope>
    <source>
        <strain evidence="2">IM 151</strain>
    </source>
</reference>
<reference evidence="2" key="2">
    <citation type="journal article" date="2020" name="Microorganisms">
        <title>Osmotic Adaptation and Compatible Solute Biosynthesis of Phototrophic Bacteria as Revealed from Genome Analyses.</title>
        <authorList>
            <person name="Imhoff J.F."/>
            <person name="Rahn T."/>
            <person name="Kunzel S."/>
            <person name="Keller A."/>
            <person name="Neulinger S.C."/>
        </authorList>
    </citation>
    <scope>NUCLEOTIDE SEQUENCE</scope>
    <source>
        <strain evidence="2">IM 151</strain>
    </source>
</reference>
<dbReference type="InterPro" id="IPR050965">
    <property type="entry name" value="UPF0336/Enoyl-CoA_hydratase"/>
</dbReference>
<gene>
    <name evidence="2" type="ORF">CKO43_03160</name>
</gene>
<organism evidence="2 3">
    <name type="scientific">Rubrivivax gelatinosus</name>
    <name type="common">Rhodocyclus gelatinosus</name>
    <name type="synonym">Rhodopseudomonas gelatinosa</name>
    <dbReference type="NCBI Taxonomy" id="28068"/>
    <lineage>
        <taxon>Bacteria</taxon>
        <taxon>Pseudomonadati</taxon>
        <taxon>Pseudomonadota</taxon>
        <taxon>Betaproteobacteria</taxon>
        <taxon>Burkholderiales</taxon>
        <taxon>Sphaerotilaceae</taxon>
        <taxon>Rubrivivax</taxon>
    </lineage>
</organism>
<dbReference type="InterPro" id="IPR029069">
    <property type="entry name" value="HotDog_dom_sf"/>
</dbReference>
<dbReference type="Gene3D" id="3.10.129.10">
    <property type="entry name" value="Hotdog Thioesterase"/>
    <property type="match status" value="1"/>
</dbReference>
<dbReference type="EMBL" id="NRRU01000007">
    <property type="protein sequence ID" value="MBK1711777.1"/>
    <property type="molecule type" value="Genomic_DNA"/>
</dbReference>
<evidence type="ECO:0000313" key="2">
    <source>
        <dbReference type="EMBL" id="MBK1711777.1"/>
    </source>
</evidence>
<dbReference type="PANTHER" id="PTHR43437:SF3">
    <property type="entry name" value="HYDROXYACYL-THIOESTER DEHYDRATASE TYPE 2, MITOCHONDRIAL"/>
    <property type="match status" value="1"/>
</dbReference>
<dbReference type="Pfam" id="PF01575">
    <property type="entry name" value="MaoC_dehydratas"/>
    <property type="match status" value="1"/>
</dbReference>